<dbReference type="InterPro" id="IPR001610">
    <property type="entry name" value="PAC"/>
</dbReference>
<feature type="domain" description="PAS" evidence="19">
    <location>
        <begin position="21"/>
        <end position="91"/>
    </location>
</feature>
<dbReference type="PROSITE" id="PS50110">
    <property type="entry name" value="RESPONSE_REGULATORY"/>
    <property type="match status" value="1"/>
</dbReference>
<feature type="modified residue" description="4-aspartylphosphate" evidence="16">
    <location>
        <position position="857"/>
    </location>
</feature>
<keyword evidence="11" id="KW-1133">Transmembrane helix</keyword>
<reference evidence="22 23" key="1">
    <citation type="submission" date="2020-07" db="EMBL/GenBank/DDBJ databases">
        <title>Draft whole-genome sequence of Heliobacterium chlorum DSM 3682, type strain.</title>
        <authorList>
            <person name="Kyndt J.A."/>
            <person name="Meyer T.E."/>
            <person name="Imhoff J.F."/>
        </authorList>
    </citation>
    <scope>NUCLEOTIDE SEQUENCE [LARGE SCALE GENOMIC DNA]</scope>
    <source>
        <strain evidence="22 23">DSM 3682</strain>
    </source>
</reference>
<evidence type="ECO:0000259" key="17">
    <source>
        <dbReference type="PROSITE" id="PS50109"/>
    </source>
</evidence>
<dbReference type="CDD" id="cd16922">
    <property type="entry name" value="HATPase_EvgS-ArcB-TorS-like"/>
    <property type="match status" value="1"/>
</dbReference>
<dbReference type="InterPro" id="IPR013656">
    <property type="entry name" value="PAS_4"/>
</dbReference>
<keyword evidence="9" id="KW-0808">Transferase</keyword>
<dbReference type="Gene3D" id="1.10.287.130">
    <property type="match status" value="1"/>
</dbReference>
<dbReference type="CDD" id="cd17546">
    <property type="entry name" value="REC_hyHK_CKI1_RcsC-like"/>
    <property type="match status" value="1"/>
</dbReference>
<dbReference type="SUPFAM" id="SSF52172">
    <property type="entry name" value="CheY-like"/>
    <property type="match status" value="1"/>
</dbReference>
<evidence type="ECO:0000256" key="2">
    <source>
        <dbReference type="ARBA" id="ARBA00004651"/>
    </source>
</evidence>
<evidence type="ECO:0000256" key="16">
    <source>
        <dbReference type="PROSITE-ProRule" id="PRU00169"/>
    </source>
</evidence>
<dbReference type="InterPro" id="IPR036890">
    <property type="entry name" value="HATPase_C_sf"/>
</dbReference>
<dbReference type="Pfam" id="PF01627">
    <property type="entry name" value="Hpt"/>
    <property type="match status" value="1"/>
</dbReference>
<evidence type="ECO:0000256" key="8">
    <source>
        <dbReference type="ARBA" id="ARBA00022741"/>
    </source>
</evidence>
<dbReference type="SMART" id="SM00387">
    <property type="entry name" value="HATPase_c"/>
    <property type="match status" value="1"/>
</dbReference>
<evidence type="ECO:0000256" key="7">
    <source>
        <dbReference type="ARBA" id="ARBA00022692"/>
    </source>
</evidence>
<feature type="modified residue" description="Phosphohistidine" evidence="15">
    <location>
        <position position="991"/>
    </location>
</feature>
<dbReference type="InterPro" id="IPR004358">
    <property type="entry name" value="Sig_transdc_His_kin-like_C"/>
</dbReference>
<dbReference type="SUPFAM" id="SSF47384">
    <property type="entry name" value="Homodimeric domain of signal transducing histidine kinase"/>
    <property type="match status" value="1"/>
</dbReference>
<dbReference type="Pfam" id="PF00072">
    <property type="entry name" value="Response_reg"/>
    <property type="match status" value="1"/>
</dbReference>
<dbReference type="PROSITE" id="PS50112">
    <property type="entry name" value="PAS"/>
    <property type="match status" value="4"/>
</dbReference>
<comment type="caution">
    <text evidence="22">The sequence shown here is derived from an EMBL/GenBank/DDBJ whole genome shotgun (WGS) entry which is preliminary data.</text>
</comment>
<dbReference type="Gene3D" id="1.20.120.160">
    <property type="entry name" value="HPT domain"/>
    <property type="match status" value="1"/>
</dbReference>
<dbReference type="CDD" id="cd00082">
    <property type="entry name" value="HisKA"/>
    <property type="match status" value="1"/>
</dbReference>
<evidence type="ECO:0000256" key="9">
    <source>
        <dbReference type="ARBA" id="ARBA00022777"/>
    </source>
</evidence>
<keyword evidence="23" id="KW-1185">Reference proteome</keyword>
<evidence type="ECO:0000256" key="11">
    <source>
        <dbReference type="ARBA" id="ARBA00022989"/>
    </source>
</evidence>
<accession>A0ABR7T6K4</accession>
<dbReference type="EMBL" id="JACVHF010000017">
    <property type="protein sequence ID" value="MBC9785722.1"/>
    <property type="molecule type" value="Genomic_DNA"/>
</dbReference>
<dbReference type="CDD" id="cd00130">
    <property type="entry name" value="PAS"/>
    <property type="match status" value="3"/>
</dbReference>
<evidence type="ECO:0000259" key="19">
    <source>
        <dbReference type="PROSITE" id="PS50112"/>
    </source>
</evidence>
<protein>
    <recommendedName>
        <fullName evidence="4">Stage 0 sporulation protein A homolog</fullName>
        <ecNumber evidence="3">2.7.13.3</ecNumber>
    </recommendedName>
</protein>
<dbReference type="Pfam" id="PF08447">
    <property type="entry name" value="PAS_3"/>
    <property type="match status" value="1"/>
</dbReference>
<comment type="catalytic activity">
    <reaction evidence="1">
        <text>ATP + protein L-histidine = ADP + protein N-phospho-L-histidine.</text>
        <dbReference type="EC" id="2.7.13.3"/>
    </reaction>
</comment>
<evidence type="ECO:0000256" key="13">
    <source>
        <dbReference type="ARBA" id="ARBA00023136"/>
    </source>
</evidence>
<evidence type="ECO:0000256" key="15">
    <source>
        <dbReference type="PROSITE-ProRule" id="PRU00110"/>
    </source>
</evidence>
<dbReference type="Gene3D" id="3.40.50.2300">
    <property type="match status" value="1"/>
</dbReference>
<feature type="domain" description="Response regulatory" evidence="18">
    <location>
        <begin position="808"/>
        <end position="926"/>
    </location>
</feature>
<dbReference type="SMART" id="SM00091">
    <property type="entry name" value="PAS"/>
    <property type="match status" value="4"/>
</dbReference>
<dbReference type="SUPFAM" id="SSF55785">
    <property type="entry name" value="PYP-like sensor domain (PAS domain)"/>
    <property type="match status" value="4"/>
</dbReference>
<feature type="domain" description="HPt" evidence="21">
    <location>
        <begin position="952"/>
        <end position="1045"/>
    </location>
</feature>
<dbReference type="InterPro" id="IPR008207">
    <property type="entry name" value="Sig_transdc_His_kin_Hpt_dom"/>
</dbReference>
<feature type="domain" description="PAC" evidence="20">
    <location>
        <begin position="481"/>
        <end position="533"/>
    </location>
</feature>
<evidence type="ECO:0000256" key="14">
    <source>
        <dbReference type="ARBA" id="ARBA00024867"/>
    </source>
</evidence>
<keyword evidence="13" id="KW-0472">Membrane</keyword>
<dbReference type="Pfam" id="PF02518">
    <property type="entry name" value="HATPase_c"/>
    <property type="match status" value="1"/>
</dbReference>
<feature type="domain" description="PAC" evidence="20">
    <location>
        <begin position="93"/>
        <end position="144"/>
    </location>
</feature>
<keyword evidence="8" id="KW-0547">Nucleotide-binding</keyword>
<dbReference type="InterPro" id="IPR001789">
    <property type="entry name" value="Sig_transdc_resp-reg_receiver"/>
</dbReference>
<dbReference type="SUPFAM" id="SSF55874">
    <property type="entry name" value="ATPase domain of HSP90 chaperone/DNA topoisomerase II/histidine kinase"/>
    <property type="match status" value="1"/>
</dbReference>
<keyword evidence="6 16" id="KW-0597">Phosphoprotein</keyword>
<sequence length="1063" mass="120136">MGQSAQSEKQYSELLKILQAREQRFQTLLNAMDDVIFTLDPEGRHTGVYGRWLQATGLTDDVFLHKTHREILGEGDAQIHQDAIERCLFGEVTVYEWSVLSPGGQQYYHTSLSPIFDLDGKVIEIIGVGRDITHLKQMEKKLRENEQRFRDVLRAFDEYIWEVDLQGRYIYLSERTIDILGIPPDEMIGKSAKSFMCHDDIWAYDKIIREAIQQERPFRDLIFRKQLPSGRIIWLSANGVPFFDERNKLLGYRGATLDITKQMESEAALRDREESYRSIVTAMAEGMVVQGRDGRIVRANRTAEQILGLTVEQMEGRTSVDPRWRAIHEDGSPFPGEDHPAMVTLQTGEPCHNVIMGVHKPTGELTWVQINSEPLRQPDSEIPYQVVTTFSDITERRRIEETLLATREQLSNVFENLDLLFWSLDTTNQKMLQFSSVSEKIYGVPREAFMENPDLWMQFIHPDEFEEVMSTVSLVEDGQPLANEYRIIRHDGTVRWVRDHMIPVLDSDKKVIRLDGLVMDITDKKQVEEELQKAKKKAEESSQAKSNFLAMMSHEIRTPMNGILGMTDLLLDTDLSKEQQEYAEAVMESATVLLNVINDILDYSKVEAEKMELHMVDFSLPPLVHSVTKLFANRAKEKGIELTTNISSQSTPPLWGDPNRIRQVLLNLVNNAMKFTDNGNVTVDVQVESEDGVELWVRFAVTDTGIGISKDVQERLFHPFTQADSSTSRRFGGTGLGLAISKRLVELMGGRIGVNSVPGKGSTFWFTLPLRIAVQPHAFFKEEKTPEIKGWRDKKLGINDTYFHVDLPILLVEDNLVNQRLATALLERLGLTVHAVSNGLEAIGAVAKQDYALIFMDCHMPEMDGFETTAVIRDWESETTRHVPIIAITALAMQGDREKCLYAGMDDYISKPIDPEKLIALLKHWLPLKPEHRAVIDMASLAQVLGVKETDLDELLDDILSTYIDESAHLMEHLNLAVAHRESTGIKENAHALKSASAAIGAKTFTSLCAQMESCGRSGDIGCTGELFQRLETEYVQVLAALAQVSDRPKGSPKDAVGNDRQA</sequence>
<evidence type="ECO:0000313" key="23">
    <source>
        <dbReference type="Proteomes" id="UP000617402"/>
    </source>
</evidence>
<keyword evidence="9" id="KW-0418">Kinase</keyword>
<organism evidence="22 23">
    <name type="scientific">Heliobacterium chlorum</name>
    <dbReference type="NCBI Taxonomy" id="2698"/>
    <lineage>
        <taxon>Bacteria</taxon>
        <taxon>Bacillati</taxon>
        <taxon>Bacillota</taxon>
        <taxon>Clostridia</taxon>
        <taxon>Eubacteriales</taxon>
        <taxon>Heliobacteriaceae</taxon>
        <taxon>Heliobacterium</taxon>
    </lineage>
</organism>
<dbReference type="PROSITE" id="PS50113">
    <property type="entry name" value="PAC"/>
    <property type="match status" value="4"/>
</dbReference>
<dbReference type="CDD" id="cd00088">
    <property type="entry name" value="HPT"/>
    <property type="match status" value="1"/>
</dbReference>
<feature type="domain" description="Histidine kinase" evidence="17">
    <location>
        <begin position="551"/>
        <end position="772"/>
    </location>
</feature>
<evidence type="ECO:0000256" key="12">
    <source>
        <dbReference type="ARBA" id="ARBA00023012"/>
    </source>
</evidence>
<evidence type="ECO:0000313" key="22">
    <source>
        <dbReference type="EMBL" id="MBC9785722.1"/>
    </source>
</evidence>
<dbReference type="Pfam" id="PF00512">
    <property type="entry name" value="HisKA"/>
    <property type="match status" value="1"/>
</dbReference>
<dbReference type="Gene3D" id="3.30.565.10">
    <property type="entry name" value="Histidine kinase-like ATPase, C-terminal domain"/>
    <property type="match status" value="1"/>
</dbReference>
<dbReference type="SMART" id="SM00448">
    <property type="entry name" value="REC"/>
    <property type="match status" value="1"/>
</dbReference>
<dbReference type="InterPro" id="IPR011006">
    <property type="entry name" value="CheY-like_superfamily"/>
</dbReference>
<evidence type="ECO:0000256" key="10">
    <source>
        <dbReference type="ARBA" id="ARBA00022840"/>
    </source>
</evidence>
<dbReference type="InterPro" id="IPR003594">
    <property type="entry name" value="HATPase_dom"/>
</dbReference>
<dbReference type="InterPro" id="IPR036097">
    <property type="entry name" value="HisK_dim/P_sf"/>
</dbReference>
<evidence type="ECO:0000259" key="18">
    <source>
        <dbReference type="PROSITE" id="PS50110"/>
    </source>
</evidence>
<evidence type="ECO:0000259" key="21">
    <source>
        <dbReference type="PROSITE" id="PS50894"/>
    </source>
</evidence>
<dbReference type="PRINTS" id="PR00344">
    <property type="entry name" value="BCTRLSENSOR"/>
</dbReference>
<dbReference type="NCBIfam" id="TIGR00229">
    <property type="entry name" value="sensory_box"/>
    <property type="match status" value="4"/>
</dbReference>
<name>A0ABR7T6K4_HELCL</name>
<feature type="domain" description="PAS" evidence="19">
    <location>
        <begin position="145"/>
        <end position="215"/>
    </location>
</feature>
<dbReference type="Gene3D" id="3.30.450.20">
    <property type="entry name" value="PAS domain"/>
    <property type="match status" value="4"/>
</dbReference>
<feature type="domain" description="PAC" evidence="20">
    <location>
        <begin position="219"/>
        <end position="271"/>
    </location>
</feature>
<dbReference type="InterPro" id="IPR005467">
    <property type="entry name" value="His_kinase_dom"/>
</dbReference>
<evidence type="ECO:0000256" key="1">
    <source>
        <dbReference type="ARBA" id="ARBA00000085"/>
    </source>
</evidence>
<evidence type="ECO:0000256" key="3">
    <source>
        <dbReference type="ARBA" id="ARBA00012438"/>
    </source>
</evidence>
<evidence type="ECO:0000256" key="4">
    <source>
        <dbReference type="ARBA" id="ARBA00018672"/>
    </source>
</evidence>
<proteinExistence type="predicted"/>
<dbReference type="InterPro" id="IPR036641">
    <property type="entry name" value="HPT_dom_sf"/>
</dbReference>
<keyword evidence="10" id="KW-0067">ATP-binding</keyword>
<comment type="subcellular location">
    <subcellularLocation>
        <location evidence="2">Cell membrane</location>
        <topology evidence="2">Multi-pass membrane protein</topology>
    </subcellularLocation>
</comment>
<dbReference type="PANTHER" id="PTHR45339">
    <property type="entry name" value="HYBRID SIGNAL TRANSDUCTION HISTIDINE KINASE J"/>
    <property type="match status" value="1"/>
</dbReference>
<dbReference type="InterPro" id="IPR000014">
    <property type="entry name" value="PAS"/>
</dbReference>
<evidence type="ECO:0000256" key="5">
    <source>
        <dbReference type="ARBA" id="ARBA00022475"/>
    </source>
</evidence>
<dbReference type="RefSeq" id="WP_188041164.1">
    <property type="nucleotide sequence ID" value="NZ_JACVHF010000017.1"/>
</dbReference>
<dbReference type="InterPro" id="IPR035965">
    <property type="entry name" value="PAS-like_dom_sf"/>
</dbReference>
<dbReference type="InterPro" id="IPR013655">
    <property type="entry name" value="PAS_fold_3"/>
</dbReference>
<dbReference type="Proteomes" id="UP000617402">
    <property type="component" value="Unassembled WGS sequence"/>
</dbReference>
<dbReference type="SMART" id="SM00388">
    <property type="entry name" value="HisKA"/>
    <property type="match status" value="1"/>
</dbReference>
<evidence type="ECO:0000259" key="20">
    <source>
        <dbReference type="PROSITE" id="PS50113"/>
    </source>
</evidence>
<feature type="domain" description="PAS" evidence="19">
    <location>
        <begin position="272"/>
        <end position="320"/>
    </location>
</feature>
<dbReference type="SMART" id="SM00086">
    <property type="entry name" value="PAC"/>
    <property type="match status" value="4"/>
</dbReference>
<dbReference type="SUPFAM" id="SSF47226">
    <property type="entry name" value="Histidine-containing phosphotransfer domain, HPT domain"/>
    <property type="match status" value="1"/>
</dbReference>
<evidence type="ECO:0000256" key="6">
    <source>
        <dbReference type="ARBA" id="ARBA00022553"/>
    </source>
</evidence>
<dbReference type="PROSITE" id="PS50109">
    <property type="entry name" value="HIS_KIN"/>
    <property type="match status" value="1"/>
</dbReference>
<keyword evidence="12" id="KW-0902">Two-component regulatory system</keyword>
<keyword evidence="7" id="KW-0812">Transmembrane</keyword>
<gene>
    <name evidence="22" type="ORF">H1S01_14615</name>
</gene>
<keyword evidence="5" id="KW-1003">Cell membrane</keyword>
<comment type="function">
    <text evidence="14">May play the central regulatory role in sporulation. It may be an element of the effector pathway responsible for the activation of sporulation genes in response to nutritional stress. Spo0A may act in concert with spo0H (a sigma factor) to control the expression of some genes that are critical to the sporulation process.</text>
</comment>
<feature type="domain" description="PAS" evidence="19">
    <location>
        <begin position="406"/>
        <end position="479"/>
    </location>
</feature>
<feature type="domain" description="PAC" evidence="20">
    <location>
        <begin position="352"/>
        <end position="405"/>
    </location>
</feature>
<dbReference type="Pfam" id="PF08448">
    <property type="entry name" value="PAS_4"/>
    <property type="match status" value="3"/>
</dbReference>
<dbReference type="EC" id="2.7.13.3" evidence="3"/>
<dbReference type="PANTHER" id="PTHR45339:SF1">
    <property type="entry name" value="HYBRID SIGNAL TRANSDUCTION HISTIDINE KINASE J"/>
    <property type="match status" value="1"/>
</dbReference>
<dbReference type="InterPro" id="IPR003661">
    <property type="entry name" value="HisK_dim/P_dom"/>
</dbReference>
<dbReference type="InterPro" id="IPR000700">
    <property type="entry name" value="PAS-assoc_C"/>
</dbReference>
<dbReference type="PROSITE" id="PS50894">
    <property type="entry name" value="HPT"/>
    <property type="match status" value="1"/>
</dbReference>